<dbReference type="InterPro" id="IPR038063">
    <property type="entry name" value="Transpep_catalytic_dom"/>
</dbReference>
<dbReference type="PANTHER" id="PTHR38477:SF1">
    <property type="entry name" value="MUREIN L,D-TRANSPEPTIDASE CATALYTIC DOMAIN FAMILY PROTEIN"/>
    <property type="match status" value="1"/>
</dbReference>
<evidence type="ECO:0000313" key="2">
    <source>
        <dbReference type="EMBL" id="CAA6821304.1"/>
    </source>
</evidence>
<evidence type="ECO:0000256" key="1">
    <source>
        <dbReference type="SAM" id="SignalP"/>
    </source>
</evidence>
<sequence>MKTKHLLFTSLLFFSLNTQASSSYRDMQHGNYVSVSHLHYIFNQVKQNSNVSEKALAKTFFYYEKNRYAKHLSPNYIAIADYTKLASEKRLFIINLHTAEVRQHDVAHGINSGAKGDRVWSAGNQAGSYKTPTGFFKVGAKEGITSKKRYDYLGLEGLEWKNRNAKKREIILHTAAYVNWEGRSRGCFAIKPSDKWQVFSRMKRALLFSYAGD</sequence>
<feature type="signal peptide" evidence="1">
    <location>
        <begin position="1"/>
        <end position="20"/>
    </location>
</feature>
<accession>A0A6S6TPK4</accession>
<keyword evidence="1" id="KW-0732">Signal</keyword>
<dbReference type="InterPro" id="IPR032676">
    <property type="entry name" value="YkuD_2"/>
</dbReference>
<organism evidence="2">
    <name type="scientific">uncultured Sulfurovum sp</name>
    <dbReference type="NCBI Taxonomy" id="269237"/>
    <lineage>
        <taxon>Bacteria</taxon>
        <taxon>Pseudomonadati</taxon>
        <taxon>Campylobacterota</taxon>
        <taxon>Epsilonproteobacteria</taxon>
        <taxon>Campylobacterales</taxon>
        <taxon>Sulfurovaceae</taxon>
        <taxon>Sulfurovum</taxon>
        <taxon>environmental samples</taxon>
    </lineage>
</organism>
<dbReference type="PANTHER" id="PTHR38477">
    <property type="entry name" value="HYPOTHETICAL EXPORTED PROTEIN"/>
    <property type="match status" value="1"/>
</dbReference>
<dbReference type="Pfam" id="PF13645">
    <property type="entry name" value="YkuD_2"/>
    <property type="match status" value="1"/>
</dbReference>
<dbReference type="EMBL" id="CACVAX010000059">
    <property type="protein sequence ID" value="CAA6821304.1"/>
    <property type="molecule type" value="Genomic_DNA"/>
</dbReference>
<proteinExistence type="predicted"/>
<dbReference type="Gene3D" id="2.40.440.10">
    <property type="entry name" value="L,D-transpeptidase catalytic domain-like"/>
    <property type="match status" value="1"/>
</dbReference>
<protein>
    <submittedName>
        <fullName evidence="2">Uncharacterized protein</fullName>
    </submittedName>
</protein>
<name>A0A6S6TPK4_9BACT</name>
<feature type="chain" id="PRO_5028220638" evidence="1">
    <location>
        <begin position="21"/>
        <end position="213"/>
    </location>
</feature>
<reference evidence="2" key="1">
    <citation type="submission" date="2020-01" db="EMBL/GenBank/DDBJ databases">
        <authorList>
            <person name="Meier V. D."/>
            <person name="Meier V D."/>
        </authorList>
    </citation>
    <scope>NUCLEOTIDE SEQUENCE</scope>
    <source>
        <strain evidence="2">HLG_WM_MAG_04</strain>
    </source>
</reference>
<dbReference type="AlphaFoldDB" id="A0A6S6TPK4"/>
<gene>
    <name evidence="2" type="ORF">HELGO_WM1741</name>
</gene>